<feature type="region of interest" description="Disordered" evidence="1">
    <location>
        <begin position="403"/>
        <end position="501"/>
    </location>
</feature>
<evidence type="ECO:0000313" key="3">
    <source>
        <dbReference type="Proteomes" id="UP000285301"/>
    </source>
</evidence>
<dbReference type="GO" id="GO:0005121">
    <property type="term" value="F:Toll binding"/>
    <property type="evidence" value="ECO:0007669"/>
    <property type="project" value="TreeGrafter"/>
</dbReference>
<organism evidence="2 3">
    <name type="scientific">Dinothrombium tinctorium</name>
    <dbReference type="NCBI Taxonomy" id="1965070"/>
    <lineage>
        <taxon>Eukaryota</taxon>
        <taxon>Metazoa</taxon>
        <taxon>Ecdysozoa</taxon>
        <taxon>Arthropoda</taxon>
        <taxon>Chelicerata</taxon>
        <taxon>Arachnida</taxon>
        <taxon>Acari</taxon>
        <taxon>Acariformes</taxon>
        <taxon>Trombidiformes</taxon>
        <taxon>Prostigmata</taxon>
        <taxon>Anystina</taxon>
        <taxon>Parasitengona</taxon>
        <taxon>Trombidioidea</taxon>
        <taxon>Trombidiidae</taxon>
        <taxon>Dinothrombium</taxon>
    </lineage>
</organism>
<dbReference type="AlphaFoldDB" id="A0A3S3S8N1"/>
<feature type="compositionally biased region" description="Basic and acidic residues" evidence="1">
    <location>
        <begin position="196"/>
        <end position="208"/>
    </location>
</feature>
<accession>A0A3S3S8N1</accession>
<feature type="region of interest" description="Disordered" evidence="1">
    <location>
        <begin position="165"/>
        <end position="214"/>
    </location>
</feature>
<dbReference type="Gene3D" id="2.10.90.10">
    <property type="entry name" value="Cystine-knot cytokines"/>
    <property type="match status" value="1"/>
</dbReference>
<evidence type="ECO:0000256" key="1">
    <source>
        <dbReference type="SAM" id="MobiDB-lite"/>
    </source>
</evidence>
<gene>
    <name evidence="2" type="ORF">B4U79_17488</name>
</gene>
<feature type="region of interest" description="Disordered" evidence="1">
    <location>
        <begin position="21"/>
        <end position="102"/>
    </location>
</feature>
<keyword evidence="3" id="KW-1185">Reference proteome</keyword>
<dbReference type="GO" id="GO:0008083">
    <property type="term" value="F:growth factor activity"/>
    <property type="evidence" value="ECO:0007669"/>
    <property type="project" value="TreeGrafter"/>
</dbReference>
<dbReference type="GO" id="GO:0005576">
    <property type="term" value="C:extracellular region"/>
    <property type="evidence" value="ECO:0007669"/>
    <property type="project" value="TreeGrafter"/>
</dbReference>
<dbReference type="PANTHER" id="PTHR23199">
    <property type="entry name" value="NEUROTROPHIN 1-RELATED"/>
    <property type="match status" value="1"/>
</dbReference>
<comment type="caution">
    <text evidence="2">The sequence shown here is derived from an EMBL/GenBank/DDBJ whole genome shotgun (WGS) entry which is preliminary data.</text>
</comment>
<feature type="compositionally biased region" description="Basic and acidic residues" evidence="1">
    <location>
        <begin position="461"/>
        <end position="473"/>
    </location>
</feature>
<dbReference type="STRING" id="1965070.A0A3S3S8N1"/>
<dbReference type="GO" id="GO:0045087">
    <property type="term" value="P:innate immune response"/>
    <property type="evidence" value="ECO:0007669"/>
    <property type="project" value="TreeGrafter"/>
</dbReference>
<feature type="compositionally biased region" description="Basic and acidic residues" evidence="1">
    <location>
        <begin position="37"/>
        <end position="55"/>
    </location>
</feature>
<feature type="compositionally biased region" description="Polar residues" evidence="1">
    <location>
        <begin position="490"/>
        <end position="501"/>
    </location>
</feature>
<dbReference type="EMBL" id="NCKU01001482">
    <property type="protein sequence ID" value="RWS12018.1"/>
    <property type="molecule type" value="Genomic_DNA"/>
</dbReference>
<evidence type="ECO:0000313" key="2">
    <source>
        <dbReference type="EMBL" id="RWS12018.1"/>
    </source>
</evidence>
<dbReference type="SUPFAM" id="SSF57501">
    <property type="entry name" value="Cystine-knot cytokines"/>
    <property type="match status" value="1"/>
</dbReference>
<feature type="region of interest" description="Disordered" evidence="1">
    <location>
        <begin position="309"/>
        <end position="376"/>
    </location>
</feature>
<proteinExistence type="predicted"/>
<dbReference type="GO" id="GO:0021556">
    <property type="term" value="P:central nervous system formation"/>
    <property type="evidence" value="ECO:0007669"/>
    <property type="project" value="TreeGrafter"/>
</dbReference>
<dbReference type="OrthoDB" id="10064289at2759"/>
<feature type="region of interest" description="Disordered" evidence="1">
    <location>
        <begin position="897"/>
        <end position="953"/>
    </location>
</feature>
<dbReference type="InterPro" id="IPR029034">
    <property type="entry name" value="Cystine-knot_cytokine"/>
</dbReference>
<feature type="compositionally biased region" description="Basic residues" evidence="1">
    <location>
        <begin position="859"/>
        <end position="872"/>
    </location>
</feature>
<feature type="compositionally biased region" description="Basic and acidic residues" evidence="1">
    <location>
        <begin position="939"/>
        <end position="953"/>
    </location>
</feature>
<dbReference type="PANTHER" id="PTHR23199:SF12">
    <property type="entry name" value="NEUROTROPHIN 1-RELATED"/>
    <property type="match status" value="1"/>
</dbReference>
<name>A0A3S3S8N1_9ACAR</name>
<feature type="compositionally biased region" description="Low complexity" evidence="1">
    <location>
        <begin position="449"/>
        <end position="460"/>
    </location>
</feature>
<feature type="region of interest" description="Disordered" evidence="1">
    <location>
        <begin position="855"/>
        <end position="876"/>
    </location>
</feature>
<feature type="compositionally biased region" description="Basic and acidic residues" evidence="1">
    <location>
        <begin position="165"/>
        <end position="180"/>
    </location>
</feature>
<feature type="compositionally biased region" description="Polar residues" evidence="1">
    <location>
        <begin position="309"/>
        <end position="325"/>
    </location>
</feature>
<reference evidence="2 3" key="1">
    <citation type="journal article" date="2018" name="Gigascience">
        <title>Genomes of trombidid mites reveal novel predicted allergens and laterally-transferred genes associated with secondary metabolism.</title>
        <authorList>
            <person name="Dong X."/>
            <person name="Chaisiri K."/>
            <person name="Xia D."/>
            <person name="Armstrong S.D."/>
            <person name="Fang Y."/>
            <person name="Donnelly M.J."/>
            <person name="Kadowaki T."/>
            <person name="McGarry J.W."/>
            <person name="Darby A.C."/>
            <person name="Makepeace B.L."/>
        </authorList>
    </citation>
    <scope>NUCLEOTIDE SEQUENCE [LARGE SCALE GENOMIC DNA]</scope>
    <source>
        <strain evidence="2">UoL-WK</strain>
    </source>
</reference>
<feature type="compositionally biased region" description="Basic residues" evidence="1">
    <location>
        <begin position="474"/>
        <end position="489"/>
    </location>
</feature>
<feature type="non-terminal residue" evidence="2">
    <location>
        <position position="1143"/>
    </location>
</feature>
<sequence length="1143" mass="130708">MRSFGFYDIFTSVKHYNDAKVPGVDFEPGSQSVEDQYEVKNEPIRTESEEVERSDNAPAAVDDADRDQFVAYSPQNSSQEVTADDADGQNNGENGEEARETDRDELMKSLLNKIGSNRLGLHLQDYILPLLNAAYVNETKWRDRFTDPQYAETQNESREAIRYLNRTKESGKQRKGEKAKAIGADDLDNASKKATHSSERKTLTREEQYTNSEELADNNAFGARIYMPSMSSPITGDKVNAEIAIASNGVDLTSNRGKKRSLKKQKSLTPLQDYHSLSDSIKKAFHIDAVDVAFDASSIIARIHPFALSPSSRDTQSVSSKNSNDGVVLRTRNRARLENDRGERPKRQTFSRRQKDRSNRAFLTSREDNSDSSASPELALFEKVPHDFYSLLDWDSSRLHSLSPANSHDEEPFNHADERDEEQRALQRMNYPRRSNVDSRTTNNRKFTLPRFPRLPSLPRAAERVLSSEENWRRKQRKMSRTKNRKKPKTSTSSGNDNSIMKNVTEFDGEIKNSEIDISAKRINASLLPRHRSRTMVKEIESKPSISSDITRSKAAIATAAATAASLVANNETKRVERSDTITDKVDVNPRSIPRKKFWEQMKTSNCVYNFCSDDKTYPYNSIRKAFESISPDLLLNLKTVNKNAKTQFSGDKIAEDTLNTSCSSIAASIKPLRAQNVYGVWKNVVNLPLIVDQTVVINECATYLLEALPETNADAVVLNAQSTTMLDSINNDANEEQQRYAIIASKSSEQLIEDYEEQENWIDFSTESFAPIVYSPSGEAIIVDADAYSRGLLSTFRVKPFRSESLHLHSTSVSKPEAAANNEIRAIKRKSFAPVFVSHKDDYAHRFAAAERNTLKSTSKHNHQQQRKQKKLKEQQRMISIMRKERPQNVNSIIKSIEKDRRTARNNSRRKDHSRERLNGLQVHYANSMKRERKKKKDAMEPKKKSGGKRDINAIRQKDELAYEEDALMRDADYENFIYYRYNPNQVPICAKGSNFTFCVEDNEYPVETIQIAIDEHADIINHIMPDVTEVNEYLVDGVNKDEDEKFNWRHYFTRRLHDYLKYANHSNSSGGTKYATQSFATQEIIGLKPDYYKEGGYICPSTVNYIQPRRAMNTEGLWKVIVNLRERYKGKEFKQYVRIER</sequence>
<feature type="compositionally biased region" description="Basic and acidic residues" evidence="1">
    <location>
        <begin position="335"/>
        <end position="346"/>
    </location>
</feature>
<dbReference type="InterPro" id="IPR052444">
    <property type="entry name" value="Spz/Toll_ligand-like"/>
</dbReference>
<feature type="compositionally biased region" description="Basic and acidic residues" evidence="1">
    <location>
        <begin position="407"/>
        <end position="425"/>
    </location>
</feature>
<dbReference type="Proteomes" id="UP000285301">
    <property type="component" value="Unassembled WGS sequence"/>
</dbReference>
<protein>
    <submittedName>
        <fullName evidence="2">Uncharacterized protein</fullName>
    </submittedName>
</protein>